<dbReference type="KEGG" id="cfc:CFLV_07385"/>
<evidence type="ECO:0008006" key="6">
    <source>
        <dbReference type="Google" id="ProtNLM"/>
    </source>
</evidence>
<dbReference type="GeneID" id="82880536"/>
<feature type="transmembrane region" description="Helical" evidence="1">
    <location>
        <begin position="62"/>
        <end position="80"/>
    </location>
</feature>
<feature type="transmembrane region" description="Helical" evidence="1">
    <location>
        <begin position="21"/>
        <end position="42"/>
    </location>
</feature>
<dbReference type="RefSeq" id="WP_075729971.1">
    <property type="nucleotide sequence ID" value="NZ_BJNB01000003.1"/>
</dbReference>
<proteinExistence type="predicted"/>
<evidence type="ECO:0000313" key="5">
    <source>
        <dbReference type="Proteomes" id="UP000315353"/>
    </source>
</evidence>
<evidence type="ECO:0000313" key="4">
    <source>
        <dbReference type="Proteomes" id="UP000185479"/>
    </source>
</evidence>
<accession>A0A1L7CMK5</accession>
<sequence>MSEKSAHEAERQAAKKMDLRNQSITLAVAAVAFYLSLVLPYAGSAHGWEALLLGVGSEGVKISLMEVVAAWLRLLGLGILTPLTLLTHRTNLGLVAWMMVTVAFFISLWGFWFRGSTGDGPGIGMWLAVVASGAAFLAYSLVALRRSPAQQEAEARARAAAGELDSVARLQSEVAFNAPAEENPLLVDDRRRQAAARHRHQD</sequence>
<feature type="transmembrane region" description="Helical" evidence="1">
    <location>
        <begin position="92"/>
        <end position="111"/>
    </location>
</feature>
<dbReference type="Proteomes" id="UP000185479">
    <property type="component" value="Chromosome"/>
</dbReference>
<keyword evidence="1" id="KW-0472">Membrane</keyword>
<evidence type="ECO:0000313" key="2">
    <source>
        <dbReference type="EMBL" id="APT87025.1"/>
    </source>
</evidence>
<keyword evidence="4" id="KW-1185">Reference proteome</keyword>
<dbReference type="Proteomes" id="UP000315353">
    <property type="component" value="Unassembled WGS sequence"/>
</dbReference>
<keyword evidence="1" id="KW-0812">Transmembrane</keyword>
<keyword evidence="1" id="KW-1133">Transmembrane helix</keyword>
<reference evidence="2 4" key="1">
    <citation type="submission" date="2014-08" db="EMBL/GenBank/DDBJ databases">
        <title>Complete genome sequence of Corynebacterium flavescens OJ8(T)(=DSM 20296(T)), isolated from cheese.</title>
        <authorList>
            <person name="Ruckert C."/>
            <person name="Albersmeier A."/>
            <person name="Winkler A."/>
            <person name="Kalinowski J."/>
        </authorList>
    </citation>
    <scope>NUCLEOTIDE SEQUENCE [LARGE SCALE GENOMIC DNA]</scope>
    <source>
        <strain evidence="2 4">OJ8</strain>
    </source>
</reference>
<gene>
    <name evidence="3" type="ORF">CFL01nite_03520</name>
    <name evidence="2" type="ORF">CFLV_07385</name>
</gene>
<evidence type="ECO:0000256" key="1">
    <source>
        <dbReference type="SAM" id="Phobius"/>
    </source>
</evidence>
<organism evidence="2 4">
    <name type="scientific">Corynebacterium flavescens</name>
    <dbReference type="NCBI Taxonomy" id="28028"/>
    <lineage>
        <taxon>Bacteria</taxon>
        <taxon>Bacillati</taxon>
        <taxon>Actinomycetota</taxon>
        <taxon>Actinomycetes</taxon>
        <taxon>Mycobacteriales</taxon>
        <taxon>Corynebacteriaceae</taxon>
        <taxon>Corynebacterium</taxon>
    </lineage>
</organism>
<reference evidence="3 5" key="2">
    <citation type="submission" date="2019-06" db="EMBL/GenBank/DDBJ databases">
        <title>Whole genome shotgun sequence of Corynebacterium flavescens NBRC 14136.</title>
        <authorList>
            <person name="Hosoyama A."/>
            <person name="Uohara A."/>
            <person name="Ohji S."/>
            <person name="Ichikawa N."/>
        </authorList>
    </citation>
    <scope>NUCLEOTIDE SEQUENCE [LARGE SCALE GENOMIC DNA]</scope>
    <source>
        <strain evidence="3 5">NBRC 14136</strain>
    </source>
</reference>
<dbReference type="EMBL" id="BJNB01000003">
    <property type="protein sequence ID" value="GEB96857.1"/>
    <property type="molecule type" value="Genomic_DNA"/>
</dbReference>
<feature type="transmembrane region" description="Helical" evidence="1">
    <location>
        <begin position="123"/>
        <end position="144"/>
    </location>
</feature>
<protein>
    <recommendedName>
        <fullName evidence="6">Transmembrane protein</fullName>
    </recommendedName>
</protein>
<dbReference type="EMBL" id="CP009246">
    <property type="protein sequence ID" value="APT87025.1"/>
    <property type="molecule type" value="Genomic_DNA"/>
</dbReference>
<evidence type="ECO:0000313" key="3">
    <source>
        <dbReference type="EMBL" id="GEB96857.1"/>
    </source>
</evidence>
<name>A0A1L7CMK5_CORFL</name>
<dbReference type="AlphaFoldDB" id="A0A1L7CMK5"/>
<dbReference type="OrthoDB" id="4484187at2"/>